<dbReference type="EMBL" id="WUUT01000007">
    <property type="protein sequence ID" value="MXR52971.1"/>
    <property type="molecule type" value="Genomic_DNA"/>
</dbReference>
<protein>
    <submittedName>
        <fullName evidence="1">Uncharacterized protein</fullName>
    </submittedName>
</protein>
<comment type="caution">
    <text evidence="1">The sequence shown here is derived from an EMBL/GenBank/DDBJ whole genome shotgun (WGS) entry which is preliminary data.</text>
</comment>
<dbReference type="OrthoDB" id="222410at2157"/>
<dbReference type="Proteomes" id="UP000466535">
    <property type="component" value="Unassembled WGS sequence"/>
</dbReference>
<dbReference type="AlphaFoldDB" id="A0A6B0TCK7"/>
<organism evidence="1 2">
    <name type="scientific">Halovenus carboxidivorans</name>
    <dbReference type="NCBI Taxonomy" id="2692199"/>
    <lineage>
        <taxon>Archaea</taxon>
        <taxon>Methanobacteriati</taxon>
        <taxon>Methanobacteriota</taxon>
        <taxon>Stenosarchaea group</taxon>
        <taxon>Halobacteria</taxon>
        <taxon>Halobacteriales</taxon>
        <taxon>Haloarculaceae</taxon>
        <taxon>Halovenus</taxon>
    </lineage>
</organism>
<keyword evidence="2" id="KW-1185">Reference proteome</keyword>
<evidence type="ECO:0000313" key="2">
    <source>
        <dbReference type="Proteomes" id="UP000466535"/>
    </source>
</evidence>
<accession>A0A6B0TCK7</accession>
<gene>
    <name evidence="1" type="ORF">GRX03_15330</name>
</gene>
<reference evidence="1 2" key="1">
    <citation type="submission" date="2019-12" db="EMBL/GenBank/DDBJ databases">
        <title>Isolation and characterization of three novel carbon monoxide-oxidizing members of Halobacteria from salione crusts and soils.</title>
        <authorList>
            <person name="Myers M.R."/>
            <person name="King G.M."/>
        </authorList>
    </citation>
    <scope>NUCLEOTIDE SEQUENCE [LARGE SCALE GENOMIC DNA]</scope>
    <source>
        <strain evidence="1 2">WSH3</strain>
    </source>
</reference>
<evidence type="ECO:0000313" key="1">
    <source>
        <dbReference type="EMBL" id="MXR52971.1"/>
    </source>
</evidence>
<name>A0A6B0TCK7_9EURY</name>
<sequence length="178" mass="19401">MQRGNGAYHFYVRRSGGGEITAASVEATGGGRNALLTISDGGCEGAGTLYWQVDFGQGAVKNPPSYWPDDVMAALGNSEDGVTENPSLRRQLTDGQLKDVTIVNNRFEFDVADNPTEATVEFELPDGEEEGRRLHVSSWTLPGEFDEEEIEDQELEDSVVEEFEAGERGSLTVDIPQL</sequence>
<proteinExistence type="predicted"/>
<dbReference type="RefSeq" id="WP_159765157.1">
    <property type="nucleotide sequence ID" value="NZ_WUUT01000007.1"/>
</dbReference>